<gene>
    <name evidence="2" type="ORF">ABWT76_001582</name>
</gene>
<evidence type="ECO:0000259" key="1">
    <source>
        <dbReference type="Pfam" id="PF05050"/>
    </source>
</evidence>
<dbReference type="SUPFAM" id="SSF53335">
    <property type="entry name" value="S-adenosyl-L-methionine-dependent methyltransferases"/>
    <property type="match status" value="1"/>
</dbReference>
<evidence type="ECO:0000313" key="2">
    <source>
        <dbReference type="EMBL" id="XCM38717.1"/>
    </source>
</evidence>
<dbReference type="PANTHER" id="PTHR36973">
    <property type="entry name" value="SLL1456 PROTEIN-RELATED"/>
    <property type="match status" value="1"/>
</dbReference>
<name>A0AAU8JJW8_9CYAN</name>
<proteinExistence type="predicted"/>
<organism evidence="2">
    <name type="scientific">Planktothricoides raciborskii GIHE-MW2</name>
    <dbReference type="NCBI Taxonomy" id="2792601"/>
    <lineage>
        <taxon>Bacteria</taxon>
        <taxon>Bacillati</taxon>
        <taxon>Cyanobacteriota</taxon>
        <taxon>Cyanophyceae</taxon>
        <taxon>Oscillatoriophycideae</taxon>
        <taxon>Oscillatoriales</taxon>
        <taxon>Oscillatoriaceae</taxon>
        <taxon>Planktothricoides</taxon>
    </lineage>
</organism>
<sequence length="330" mass="37071">MSAFVESLKKSGHLDQISMTICNVGSRKITSQDDYGSQGWNLFAPNLTIYGFDADADACDAANEDIEQRQINWTEKHIPLALAKTVGEATLYVTKNPMCCSLYPPNESFINRFAGLSDLVKLDFTVEIETTTLDTFCEAEAIQEIDFLQLDIQGAEIQVMEGAGKILDRSILAVQVEVNFSEIYANQPLFGDVDNYLRNQGFTLFDLAGARRPRKDSPIQSTSCAGQLLWGDALYFRDLIREDLDSPLKNPQNILKLAAIADLMNFPDYTVELLQYLTLEYGKNDPNYNFANNIIEVLSQIPELKEQGLASLPIVAKLRDYLKDYKINDF</sequence>
<dbReference type="InterPro" id="IPR006342">
    <property type="entry name" value="FkbM_mtfrase"/>
</dbReference>
<dbReference type="NCBIfam" id="TIGR01444">
    <property type="entry name" value="fkbM_fam"/>
    <property type="match status" value="1"/>
</dbReference>
<protein>
    <submittedName>
        <fullName evidence="2">FkbM family methyltransferase</fullName>
    </submittedName>
</protein>
<keyword evidence="2" id="KW-0489">Methyltransferase</keyword>
<keyword evidence="2" id="KW-0808">Transferase</keyword>
<dbReference type="Pfam" id="PF05050">
    <property type="entry name" value="Methyltransf_21"/>
    <property type="match status" value="1"/>
</dbReference>
<dbReference type="InterPro" id="IPR029063">
    <property type="entry name" value="SAM-dependent_MTases_sf"/>
</dbReference>
<accession>A0AAU8JJW8</accession>
<dbReference type="RefSeq" id="WP_054465950.1">
    <property type="nucleotide sequence ID" value="NZ_CP159837.1"/>
</dbReference>
<dbReference type="AlphaFoldDB" id="A0AAU8JJW8"/>
<dbReference type="Gene3D" id="3.40.50.150">
    <property type="entry name" value="Vaccinia Virus protein VP39"/>
    <property type="match status" value="1"/>
</dbReference>
<dbReference type="GO" id="GO:0032259">
    <property type="term" value="P:methylation"/>
    <property type="evidence" value="ECO:0007669"/>
    <property type="project" value="UniProtKB-KW"/>
</dbReference>
<dbReference type="GO" id="GO:0008171">
    <property type="term" value="F:O-methyltransferase activity"/>
    <property type="evidence" value="ECO:0007669"/>
    <property type="project" value="TreeGrafter"/>
</dbReference>
<dbReference type="EMBL" id="CP159837">
    <property type="protein sequence ID" value="XCM38717.1"/>
    <property type="molecule type" value="Genomic_DNA"/>
</dbReference>
<reference evidence="2" key="1">
    <citation type="submission" date="2024-07" db="EMBL/GenBank/DDBJ databases">
        <authorList>
            <person name="Kim Y.J."/>
            <person name="Jeong J.Y."/>
        </authorList>
    </citation>
    <scope>NUCLEOTIDE SEQUENCE</scope>
    <source>
        <strain evidence="2">GIHE-MW2</strain>
    </source>
</reference>
<dbReference type="InterPro" id="IPR053188">
    <property type="entry name" value="FkbM_Methyltransferase"/>
</dbReference>
<feature type="domain" description="Methyltransferase FkbM" evidence="1">
    <location>
        <begin position="74"/>
        <end position="203"/>
    </location>
</feature>
<dbReference type="PANTHER" id="PTHR36973:SF4">
    <property type="entry name" value="NODULATION PROTEIN"/>
    <property type="match status" value="1"/>
</dbReference>